<keyword evidence="2 4" id="KW-0689">Ribosomal protein</keyword>
<dbReference type="GO" id="GO:0005840">
    <property type="term" value="C:ribosome"/>
    <property type="evidence" value="ECO:0007669"/>
    <property type="project" value="UniProtKB-KW"/>
</dbReference>
<evidence type="ECO:0000256" key="3">
    <source>
        <dbReference type="ARBA" id="ARBA00023274"/>
    </source>
</evidence>
<dbReference type="Pfam" id="PF01282">
    <property type="entry name" value="Ribosomal_S24e"/>
    <property type="match status" value="1"/>
</dbReference>
<dbReference type="GO" id="GO:0006412">
    <property type="term" value="P:translation"/>
    <property type="evidence" value="ECO:0007669"/>
    <property type="project" value="InterPro"/>
</dbReference>
<sequence length="137" mass="15825">MSGESFNLRIRRFMDNPLLQRKQFCVDVIHPNRPNVSKNDLRERIAKDSKLNIKDPQCVILFGFKTAFGGGRSTGFGLIYNNIAAVKKYEQKYRLVRFGIEPKVERGGRRAKKELKNRKKKVRGKEKSKVTGGKKKK</sequence>
<evidence type="ECO:0000313" key="7">
    <source>
        <dbReference type="EMBL" id="CAD9073450.1"/>
    </source>
</evidence>
<accession>A0A7S1PD22</accession>
<dbReference type="InterPro" id="IPR012678">
    <property type="entry name" value="Ribosomal_uL23/eL15/eS24_sf"/>
</dbReference>
<keyword evidence="3 4" id="KW-0687">Ribonucleoprotein</keyword>
<dbReference type="AlphaFoldDB" id="A0A7S1PD22"/>
<feature type="region of interest" description="Disordered" evidence="6">
    <location>
        <begin position="107"/>
        <end position="137"/>
    </location>
</feature>
<dbReference type="HAMAP" id="MF_00545">
    <property type="entry name" value="Ribosomal_eS24"/>
    <property type="match status" value="1"/>
</dbReference>
<evidence type="ECO:0000256" key="5">
    <source>
        <dbReference type="RuleBase" id="RU004383"/>
    </source>
</evidence>
<dbReference type="InterPro" id="IPR001976">
    <property type="entry name" value="Ribosomal_eS24"/>
</dbReference>
<dbReference type="PROSITE" id="PS00529">
    <property type="entry name" value="RIBOSOMAL_S24E"/>
    <property type="match status" value="1"/>
</dbReference>
<dbReference type="InterPro" id="IPR053709">
    <property type="entry name" value="eRP_eS24_sf"/>
</dbReference>
<evidence type="ECO:0000256" key="6">
    <source>
        <dbReference type="SAM" id="MobiDB-lite"/>
    </source>
</evidence>
<dbReference type="PANTHER" id="PTHR10496">
    <property type="entry name" value="40S RIBOSOMAL PROTEIN S24"/>
    <property type="match status" value="1"/>
</dbReference>
<dbReference type="SUPFAM" id="SSF54189">
    <property type="entry name" value="Ribosomal proteins S24e, L23 and L15e"/>
    <property type="match status" value="1"/>
</dbReference>
<evidence type="ECO:0000256" key="2">
    <source>
        <dbReference type="ARBA" id="ARBA00022980"/>
    </source>
</evidence>
<dbReference type="Gene3D" id="3.30.70.3370">
    <property type="match status" value="1"/>
</dbReference>
<dbReference type="GO" id="GO:1990904">
    <property type="term" value="C:ribonucleoprotein complex"/>
    <property type="evidence" value="ECO:0007669"/>
    <property type="project" value="UniProtKB-KW"/>
</dbReference>
<gene>
    <name evidence="7" type="ORF">VBRA1451_LOCUS28533</name>
</gene>
<feature type="compositionally biased region" description="Basic residues" evidence="6">
    <location>
        <begin position="109"/>
        <end position="137"/>
    </location>
</feature>
<name>A0A7S1PD22_9ALVE</name>
<proteinExistence type="inferred from homology"/>
<evidence type="ECO:0000256" key="4">
    <source>
        <dbReference type="RuleBase" id="RU004381"/>
    </source>
</evidence>
<evidence type="ECO:0000256" key="1">
    <source>
        <dbReference type="ARBA" id="ARBA00009680"/>
    </source>
</evidence>
<protein>
    <recommendedName>
        <fullName evidence="5">40S ribosomal protein S24</fullName>
    </recommendedName>
</protein>
<organism evidence="7">
    <name type="scientific">Vitrella brassicaformis</name>
    <dbReference type="NCBI Taxonomy" id="1169539"/>
    <lineage>
        <taxon>Eukaryota</taxon>
        <taxon>Sar</taxon>
        <taxon>Alveolata</taxon>
        <taxon>Colpodellida</taxon>
        <taxon>Vitrellaceae</taxon>
        <taxon>Vitrella</taxon>
    </lineage>
</organism>
<comment type="similarity">
    <text evidence="1 4">Belongs to the eukaryotic ribosomal protein eS24 family.</text>
</comment>
<dbReference type="InterPro" id="IPR018098">
    <property type="entry name" value="Ribosomal_eS24_CS"/>
</dbReference>
<dbReference type="EMBL" id="HBGB01048709">
    <property type="protein sequence ID" value="CAD9073450.1"/>
    <property type="molecule type" value="Transcribed_RNA"/>
</dbReference>
<dbReference type="GO" id="GO:0003735">
    <property type="term" value="F:structural constituent of ribosome"/>
    <property type="evidence" value="ECO:0007669"/>
    <property type="project" value="InterPro"/>
</dbReference>
<reference evidence="7" key="1">
    <citation type="submission" date="2021-01" db="EMBL/GenBank/DDBJ databases">
        <authorList>
            <person name="Corre E."/>
            <person name="Pelletier E."/>
            <person name="Niang G."/>
            <person name="Scheremetjew M."/>
            <person name="Finn R."/>
            <person name="Kale V."/>
            <person name="Holt S."/>
            <person name="Cochrane G."/>
            <person name="Meng A."/>
            <person name="Brown T."/>
            <person name="Cohen L."/>
        </authorList>
    </citation>
    <scope>NUCLEOTIDE SEQUENCE</scope>
    <source>
        <strain evidence="7">CCMP3346</strain>
    </source>
</reference>